<dbReference type="GO" id="GO:0016787">
    <property type="term" value="F:hydrolase activity"/>
    <property type="evidence" value="ECO:0007669"/>
    <property type="project" value="InterPro"/>
</dbReference>
<accession>A0A398CA00</accession>
<dbReference type="SUPFAM" id="SSF56300">
    <property type="entry name" value="Metallo-dependent phosphatases"/>
    <property type="match status" value="1"/>
</dbReference>
<evidence type="ECO:0000313" key="2">
    <source>
        <dbReference type="EMBL" id="RID97170.1"/>
    </source>
</evidence>
<protein>
    <recommendedName>
        <fullName evidence="1">Calcineurin-like phosphoesterase domain-containing protein</fullName>
    </recommendedName>
</protein>
<name>A0A398CA00_9BURK</name>
<dbReference type="OrthoDB" id="356681at2"/>
<dbReference type="InterPro" id="IPR029052">
    <property type="entry name" value="Metallo-depent_PP-like"/>
</dbReference>
<comment type="caution">
    <text evidence="2">The sequence shown here is derived from an EMBL/GenBank/DDBJ whole genome shotgun (WGS) entry which is preliminary data.</text>
</comment>
<evidence type="ECO:0000259" key="1">
    <source>
        <dbReference type="Pfam" id="PF00149"/>
    </source>
</evidence>
<reference evidence="2 3" key="1">
    <citation type="submission" date="2018-09" db="EMBL/GenBank/DDBJ databases">
        <title>Draft genome of Simplicispira sp. NY-02.</title>
        <authorList>
            <person name="Im W.T."/>
        </authorList>
    </citation>
    <scope>NUCLEOTIDE SEQUENCE [LARGE SCALE GENOMIC DNA]</scope>
    <source>
        <strain evidence="2 3">NY-02</strain>
    </source>
</reference>
<organism evidence="2 3">
    <name type="scientific">Simplicispira hankyongi</name>
    <dbReference type="NCBI Taxonomy" id="2315688"/>
    <lineage>
        <taxon>Bacteria</taxon>
        <taxon>Pseudomonadati</taxon>
        <taxon>Pseudomonadota</taxon>
        <taxon>Betaproteobacteria</taxon>
        <taxon>Burkholderiales</taxon>
        <taxon>Comamonadaceae</taxon>
        <taxon>Simplicispira</taxon>
    </lineage>
</organism>
<dbReference type="Proteomes" id="UP000266302">
    <property type="component" value="Unassembled WGS sequence"/>
</dbReference>
<dbReference type="Gene3D" id="3.60.21.10">
    <property type="match status" value="2"/>
</dbReference>
<dbReference type="AlphaFoldDB" id="A0A398CA00"/>
<dbReference type="InterPro" id="IPR004843">
    <property type="entry name" value="Calcineurin-like_PHP"/>
</dbReference>
<keyword evidence="3" id="KW-1185">Reference proteome</keyword>
<feature type="domain" description="Calcineurin-like phosphoesterase" evidence="1">
    <location>
        <begin position="1"/>
        <end position="226"/>
    </location>
</feature>
<sequence length="265" mass="30124">MKMLVYSDLHLDLHAFEPQLTRAYMQNIDVVVLAGDITEGTTGLRWARETFPDAAIVYVDGNHEFYGQHWDRHLDLMRTLATEHEIHYLENDSVTIGGVRFLGCSLWTDFALQGVDSTLVAMSAARQGMNDYKRIKIDSPRELYWQRKHRLFPAMAARRHAASRQWLEAQLSQGEPQRTVVVTHHAPHPQSIPPEFAGHPLSPCYASDLGGLMGQAELWIHGHIHESVDYEVNGTRVVSNPRGYKHKDNGGMQNQAFQVDFKIDV</sequence>
<dbReference type="Pfam" id="PF00149">
    <property type="entry name" value="Metallophos"/>
    <property type="match status" value="1"/>
</dbReference>
<dbReference type="RefSeq" id="WP_119110397.1">
    <property type="nucleotide sequence ID" value="NZ_QXJC01000010.1"/>
</dbReference>
<gene>
    <name evidence="2" type="ORF">D3F03_15820</name>
</gene>
<dbReference type="EMBL" id="QXJC01000010">
    <property type="protein sequence ID" value="RID97170.1"/>
    <property type="molecule type" value="Genomic_DNA"/>
</dbReference>
<dbReference type="PANTHER" id="PTHR37844:SF2">
    <property type="entry name" value="SER_THR PROTEIN PHOSPHATASE SUPERFAMILY (AFU_ORTHOLOGUE AFUA_1G14840)"/>
    <property type="match status" value="1"/>
</dbReference>
<dbReference type="PANTHER" id="PTHR37844">
    <property type="entry name" value="SER/THR PROTEIN PHOSPHATASE SUPERFAMILY (AFU_ORTHOLOGUE AFUA_1G14840)"/>
    <property type="match status" value="1"/>
</dbReference>
<evidence type="ECO:0000313" key="3">
    <source>
        <dbReference type="Proteomes" id="UP000266302"/>
    </source>
</evidence>
<proteinExistence type="predicted"/>